<dbReference type="GO" id="GO:0006357">
    <property type="term" value="P:regulation of transcription by RNA polymerase II"/>
    <property type="evidence" value="ECO:0007669"/>
    <property type="project" value="TreeGrafter"/>
</dbReference>
<gene>
    <name evidence="6" type="primary">ga23938</name>
    <name evidence="6" type="ORF">PR202_ga23938</name>
</gene>
<comment type="subcellular location">
    <subcellularLocation>
        <location evidence="1">Nucleus</location>
    </subcellularLocation>
</comment>
<evidence type="ECO:0008006" key="8">
    <source>
        <dbReference type="Google" id="ProtNLM"/>
    </source>
</evidence>
<sequence>MQQAQASALAVAPSSAAAPAAALQHDSAGGDAPPKQVAQAMERLGRAGRLIADIRLGADRLLEALFVTGGAPSYSAHQQAERTARAFAQEEAVMHRHFQDLRALGRYLALESPPCHPRLPLERKLCGVSLTAACSSEKYLVPEGFVDSVLLRNSDFSRVMLELGASLRLFLIQELMFVSGGASLGFGRQLEESGVLNGALKARGNSWGLHMPLVCPDGAVVAYAWKRQLAGQAGASAVDRTKLALKAFTDQKRRFFPHLDDEVLRHVHDGEPGITKRPRLSGRNGELEETTLSEILKNLENEVPNMKIFTYRHLDWSKRASSLASLLDDDFVDPSKELNLQMMGKSRSGALTTPIDQVAVIELLVPSIFRAIVSLHPAGSTDPDAVAFFSPTEGGSYLHARGQSVHHVFKHVKMATVNIILFIIQEHADKALQYFISVAPNKALSLLLHWIASYQTLFTKVCSKCQRLLLMDKSLALILPPVHRPYHEISNVSSDLQEAYHIGCSSYDG</sequence>
<evidence type="ECO:0000256" key="4">
    <source>
        <dbReference type="ARBA" id="ARBA00023163"/>
    </source>
</evidence>
<organism evidence="6 7">
    <name type="scientific">Eleusine coracana subsp. coracana</name>
    <dbReference type="NCBI Taxonomy" id="191504"/>
    <lineage>
        <taxon>Eukaryota</taxon>
        <taxon>Viridiplantae</taxon>
        <taxon>Streptophyta</taxon>
        <taxon>Embryophyta</taxon>
        <taxon>Tracheophyta</taxon>
        <taxon>Spermatophyta</taxon>
        <taxon>Magnoliopsida</taxon>
        <taxon>Liliopsida</taxon>
        <taxon>Poales</taxon>
        <taxon>Poaceae</taxon>
        <taxon>PACMAD clade</taxon>
        <taxon>Chloridoideae</taxon>
        <taxon>Cynodonteae</taxon>
        <taxon>Eleusininae</taxon>
        <taxon>Eleusine</taxon>
    </lineage>
</organism>
<reference evidence="6" key="2">
    <citation type="submission" date="2021-12" db="EMBL/GenBank/DDBJ databases">
        <title>Resequencing data analysis of finger millet.</title>
        <authorList>
            <person name="Hatakeyama M."/>
            <person name="Aluri S."/>
            <person name="Balachadran M.T."/>
            <person name="Sivarajan S.R."/>
            <person name="Poveda L."/>
            <person name="Shimizu-Inatsugi R."/>
            <person name="Schlapbach R."/>
            <person name="Sreeman S.M."/>
            <person name="Shimizu K.K."/>
        </authorList>
    </citation>
    <scope>NUCLEOTIDE SEQUENCE</scope>
</reference>
<dbReference type="Pfam" id="PF11571">
    <property type="entry name" value="Med27"/>
    <property type="match status" value="1"/>
</dbReference>
<evidence type="ECO:0000256" key="2">
    <source>
        <dbReference type="ARBA" id="ARBA00008048"/>
    </source>
</evidence>
<comment type="caution">
    <text evidence="6">The sequence shown here is derived from an EMBL/GenBank/DDBJ whole genome shotgun (WGS) entry which is preliminary data.</text>
</comment>
<dbReference type="GO" id="GO:0016592">
    <property type="term" value="C:mediator complex"/>
    <property type="evidence" value="ECO:0007669"/>
    <property type="project" value="InterPro"/>
</dbReference>
<dbReference type="InterPro" id="IPR021627">
    <property type="entry name" value="Mediator_Med27"/>
</dbReference>
<comment type="similarity">
    <text evidence="2">Belongs to the Mediator complex subunit 27 family.</text>
</comment>
<dbReference type="GO" id="GO:0003713">
    <property type="term" value="F:transcription coactivator activity"/>
    <property type="evidence" value="ECO:0007669"/>
    <property type="project" value="TreeGrafter"/>
</dbReference>
<name>A0AAV5D7L2_ELECO</name>
<dbReference type="Proteomes" id="UP001054889">
    <property type="component" value="Unassembled WGS sequence"/>
</dbReference>
<reference evidence="6" key="1">
    <citation type="journal article" date="2018" name="DNA Res.">
        <title>Multiple hybrid de novo genome assembly of finger millet, an orphan allotetraploid crop.</title>
        <authorList>
            <person name="Hatakeyama M."/>
            <person name="Aluri S."/>
            <person name="Balachadran M.T."/>
            <person name="Sivarajan S.R."/>
            <person name="Patrignani A."/>
            <person name="Gruter S."/>
            <person name="Poveda L."/>
            <person name="Shimizu-Inatsugi R."/>
            <person name="Baeten J."/>
            <person name="Francoijs K.J."/>
            <person name="Nataraja K.N."/>
            <person name="Reddy Y.A.N."/>
            <person name="Phadnis S."/>
            <person name="Ravikumar R.L."/>
            <person name="Schlapbach R."/>
            <person name="Sreeman S.M."/>
            <person name="Shimizu K.K."/>
        </authorList>
    </citation>
    <scope>NUCLEOTIDE SEQUENCE</scope>
</reference>
<keyword evidence="3" id="KW-0805">Transcription regulation</keyword>
<keyword evidence="5" id="KW-0539">Nucleus</keyword>
<evidence type="ECO:0000256" key="1">
    <source>
        <dbReference type="ARBA" id="ARBA00004123"/>
    </source>
</evidence>
<keyword evidence="4" id="KW-0804">Transcription</keyword>
<dbReference type="EMBL" id="BQKI01000012">
    <property type="protein sequence ID" value="GJN06231.1"/>
    <property type="molecule type" value="Genomic_DNA"/>
</dbReference>
<dbReference type="AlphaFoldDB" id="A0AAV5D7L2"/>
<protein>
    <recommendedName>
        <fullName evidence="8">Mediator of RNA polymerase II transcription subunit 27</fullName>
    </recommendedName>
</protein>
<proteinExistence type="inferred from homology"/>
<dbReference type="PANTHER" id="PTHR13130">
    <property type="entry name" value="34 KDA TRANSCRIPTIONAL CO-ACTIVATOR-RELATED"/>
    <property type="match status" value="1"/>
</dbReference>
<keyword evidence="7" id="KW-1185">Reference proteome</keyword>
<accession>A0AAV5D7L2</accession>
<evidence type="ECO:0000313" key="6">
    <source>
        <dbReference type="EMBL" id="GJN06231.1"/>
    </source>
</evidence>
<evidence type="ECO:0000256" key="5">
    <source>
        <dbReference type="ARBA" id="ARBA00023242"/>
    </source>
</evidence>
<evidence type="ECO:0000313" key="7">
    <source>
        <dbReference type="Proteomes" id="UP001054889"/>
    </source>
</evidence>
<evidence type="ECO:0000256" key="3">
    <source>
        <dbReference type="ARBA" id="ARBA00023015"/>
    </source>
</evidence>
<dbReference type="PANTHER" id="PTHR13130:SF4">
    <property type="entry name" value="MEDIATOR OF RNA POLYMERASE II TRANSCRIPTION SUBUNIT 27"/>
    <property type="match status" value="1"/>
</dbReference>